<dbReference type="GO" id="GO:0005509">
    <property type="term" value="F:calcium ion binding"/>
    <property type="evidence" value="ECO:0007669"/>
    <property type="project" value="InterPro"/>
</dbReference>
<organism evidence="4 5">
    <name type="scientific">Exilibacterium tricleocarpae</name>
    <dbReference type="NCBI Taxonomy" id="2591008"/>
    <lineage>
        <taxon>Bacteria</taxon>
        <taxon>Pseudomonadati</taxon>
        <taxon>Pseudomonadota</taxon>
        <taxon>Gammaproteobacteria</taxon>
        <taxon>Cellvibrionales</taxon>
        <taxon>Cellvibrionaceae</taxon>
        <taxon>Exilibacterium</taxon>
    </lineage>
</organism>
<proteinExistence type="predicted"/>
<dbReference type="OrthoDB" id="5703633at2"/>
<accession>A0A545TQK9</accession>
<dbReference type="InterPro" id="IPR002048">
    <property type="entry name" value="EF_hand_dom"/>
</dbReference>
<dbReference type="Pfam" id="PF13202">
    <property type="entry name" value="EF-hand_5"/>
    <property type="match status" value="2"/>
</dbReference>
<dbReference type="Gene3D" id="1.10.238.10">
    <property type="entry name" value="EF-hand"/>
    <property type="match status" value="2"/>
</dbReference>
<dbReference type="InterPro" id="IPR018247">
    <property type="entry name" value="EF_Hand_1_Ca_BS"/>
</dbReference>
<evidence type="ECO:0000259" key="3">
    <source>
        <dbReference type="PROSITE" id="PS50222"/>
    </source>
</evidence>
<evidence type="ECO:0000256" key="2">
    <source>
        <dbReference type="SAM" id="SignalP"/>
    </source>
</evidence>
<feature type="signal peptide" evidence="2">
    <location>
        <begin position="1"/>
        <end position="24"/>
    </location>
</feature>
<sequence>MKKVFTVTAWLALVVWSLSAAAVADESDKGSQGTGSQGTGSQGTGSQGNWLLAKYDLNGDSQITQSEITSKKRNIFKHMDNDNDGGVTFDEYENMDVAKRQALLRSRFNKLDIDQNGRLTEAEYTNYMGMFDSIDSDGDGTLTSVEMGVGEAQAKETHCLLWFCFRSSLD</sequence>
<evidence type="ECO:0000313" key="4">
    <source>
        <dbReference type="EMBL" id="TQV79494.1"/>
    </source>
</evidence>
<keyword evidence="2" id="KW-0732">Signal</keyword>
<dbReference type="InterPro" id="IPR011992">
    <property type="entry name" value="EF-hand-dom_pair"/>
</dbReference>
<dbReference type="Proteomes" id="UP000319732">
    <property type="component" value="Unassembled WGS sequence"/>
</dbReference>
<evidence type="ECO:0000256" key="1">
    <source>
        <dbReference type="SAM" id="MobiDB-lite"/>
    </source>
</evidence>
<dbReference type="PROSITE" id="PS50222">
    <property type="entry name" value="EF_HAND_2"/>
    <property type="match status" value="1"/>
</dbReference>
<dbReference type="RefSeq" id="WP_142904386.1">
    <property type="nucleotide sequence ID" value="NZ_ML660092.1"/>
</dbReference>
<feature type="chain" id="PRO_5022120702" description="EF-hand domain-containing protein" evidence="2">
    <location>
        <begin position="25"/>
        <end position="170"/>
    </location>
</feature>
<evidence type="ECO:0000313" key="5">
    <source>
        <dbReference type="Proteomes" id="UP000319732"/>
    </source>
</evidence>
<name>A0A545TQK9_9GAMM</name>
<gene>
    <name evidence="4" type="ORF">FKG94_11545</name>
</gene>
<dbReference type="EMBL" id="VHSG01000011">
    <property type="protein sequence ID" value="TQV79494.1"/>
    <property type="molecule type" value="Genomic_DNA"/>
</dbReference>
<dbReference type="SUPFAM" id="SSF47473">
    <property type="entry name" value="EF-hand"/>
    <property type="match status" value="1"/>
</dbReference>
<feature type="compositionally biased region" description="Gly residues" evidence="1">
    <location>
        <begin position="32"/>
        <end position="46"/>
    </location>
</feature>
<reference evidence="4 5" key="1">
    <citation type="submission" date="2019-06" db="EMBL/GenBank/DDBJ databases">
        <title>Whole genome sequence for Cellvibrionaceae sp. R142.</title>
        <authorList>
            <person name="Wang G."/>
        </authorList>
    </citation>
    <scope>NUCLEOTIDE SEQUENCE [LARGE SCALE GENOMIC DNA]</scope>
    <source>
        <strain evidence="4 5">R142</strain>
    </source>
</reference>
<dbReference type="AlphaFoldDB" id="A0A545TQK9"/>
<dbReference type="PROSITE" id="PS00018">
    <property type="entry name" value="EF_HAND_1"/>
    <property type="match status" value="1"/>
</dbReference>
<protein>
    <recommendedName>
        <fullName evidence="3">EF-hand domain-containing protein</fullName>
    </recommendedName>
</protein>
<feature type="region of interest" description="Disordered" evidence="1">
    <location>
        <begin position="26"/>
        <end position="46"/>
    </location>
</feature>
<feature type="domain" description="EF-hand" evidence="3">
    <location>
        <begin position="99"/>
        <end position="134"/>
    </location>
</feature>
<keyword evidence="5" id="KW-1185">Reference proteome</keyword>
<comment type="caution">
    <text evidence="4">The sequence shown here is derived from an EMBL/GenBank/DDBJ whole genome shotgun (WGS) entry which is preliminary data.</text>
</comment>